<dbReference type="EMBL" id="BTSX01000002">
    <property type="protein sequence ID" value="GMS82994.1"/>
    <property type="molecule type" value="Genomic_DNA"/>
</dbReference>
<gene>
    <name evidence="2" type="ORF">PENTCL1PPCAC_5169</name>
</gene>
<name>A0AAV5SNU9_9BILA</name>
<dbReference type="InterPro" id="IPR001563">
    <property type="entry name" value="Peptidase_S10"/>
</dbReference>
<accession>A0AAV5SNU9</accession>
<dbReference type="GO" id="GO:0004185">
    <property type="term" value="F:serine-type carboxypeptidase activity"/>
    <property type="evidence" value="ECO:0007669"/>
    <property type="project" value="InterPro"/>
</dbReference>
<evidence type="ECO:0008006" key="4">
    <source>
        <dbReference type="Google" id="ProtNLM"/>
    </source>
</evidence>
<keyword evidence="3" id="KW-1185">Reference proteome</keyword>
<reference evidence="2" key="1">
    <citation type="submission" date="2023-10" db="EMBL/GenBank/DDBJ databases">
        <title>Genome assembly of Pristionchus species.</title>
        <authorList>
            <person name="Yoshida K."/>
            <person name="Sommer R.J."/>
        </authorList>
    </citation>
    <scope>NUCLEOTIDE SEQUENCE</scope>
    <source>
        <strain evidence="2">RS0144</strain>
    </source>
</reference>
<dbReference type="Proteomes" id="UP001432027">
    <property type="component" value="Unassembled WGS sequence"/>
</dbReference>
<dbReference type="InterPro" id="IPR029058">
    <property type="entry name" value="AB_hydrolase_fold"/>
</dbReference>
<dbReference type="Pfam" id="PF00450">
    <property type="entry name" value="Peptidase_S10"/>
    <property type="match status" value="1"/>
</dbReference>
<sequence length="130" mass="14856">MYTQDEDTISIYKDINALVESEFRILFYTGDMDLICPPLQVAFGAGRIARNSKMMYSSAGSIWQYLGDFGGARTSYTTWDGRFSMDVITVRGAGHSVPISRPDRVFQLINNFIMYEPGRNIDYSKMIPRR</sequence>
<organism evidence="2 3">
    <name type="scientific">Pristionchus entomophagus</name>
    <dbReference type="NCBI Taxonomy" id="358040"/>
    <lineage>
        <taxon>Eukaryota</taxon>
        <taxon>Metazoa</taxon>
        <taxon>Ecdysozoa</taxon>
        <taxon>Nematoda</taxon>
        <taxon>Chromadorea</taxon>
        <taxon>Rhabditida</taxon>
        <taxon>Rhabditina</taxon>
        <taxon>Diplogasteromorpha</taxon>
        <taxon>Diplogasteroidea</taxon>
        <taxon>Neodiplogasteridae</taxon>
        <taxon>Pristionchus</taxon>
    </lineage>
</organism>
<comment type="caution">
    <text evidence="2">The sequence shown here is derived from an EMBL/GenBank/DDBJ whole genome shotgun (WGS) entry which is preliminary data.</text>
</comment>
<dbReference type="SUPFAM" id="SSF53474">
    <property type="entry name" value="alpha/beta-Hydrolases"/>
    <property type="match status" value="1"/>
</dbReference>
<evidence type="ECO:0000313" key="3">
    <source>
        <dbReference type="Proteomes" id="UP001432027"/>
    </source>
</evidence>
<dbReference type="AlphaFoldDB" id="A0AAV5SNU9"/>
<comment type="similarity">
    <text evidence="1">Belongs to the peptidase S10 family.</text>
</comment>
<protein>
    <recommendedName>
        <fullName evidence="4">Peptidase</fullName>
    </recommendedName>
</protein>
<evidence type="ECO:0000313" key="2">
    <source>
        <dbReference type="EMBL" id="GMS82994.1"/>
    </source>
</evidence>
<dbReference type="GO" id="GO:0006508">
    <property type="term" value="P:proteolysis"/>
    <property type="evidence" value="ECO:0007669"/>
    <property type="project" value="InterPro"/>
</dbReference>
<proteinExistence type="inferred from homology"/>
<dbReference type="Gene3D" id="3.40.50.11320">
    <property type="match status" value="1"/>
</dbReference>
<evidence type="ECO:0000256" key="1">
    <source>
        <dbReference type="ARBA" id="ARBA00009431"/>
    </source>
</evidence>